<dbReference type="EMBL" id="FNID01000017">
    <property type="protein sequence ID" value="SDN37715.1"/>
    <property type="molecule type" value="Genomic_DNA"/>
</dbReference>
<feature type="transmembrane region" description="Helical" evidence="1">
    <location>
        <begin position="108"/>
        <end position="131"/>
    </location>
</feature>
<reference evidence="2 3" key="1">
    <citation type="submission" date="2016-10" db="EMBL/GenBank/DDBJ databases">
        <authorList>
            <person name="de Groot N.N."/>
        </authorList>
    </citation>
    <scope>NUCLEOTIDE SEQUENCE [LARGE SCALE GENOMIC DNA]</scope>
    <source>
        <strain evidence="2 3">CGMCC 1.5012</strain>
    </source>
</reference>
<name>A0A1H0AWF0_9FIRM</name>
<feature type="transmembrane region" description="Helical" evidence="1">
    <location>
        <begin position="79"/>
        <end position="101"/>
    </location>
</feature>
<dbReference type="InterPro" id="IPR010898">
    <property type="entry name" value="Hpre_diP_synth_I"/>
</dbReference>
<accession>A0A1H0AWF0</accession>
<dbReference type="InterPro" id="IPR014535">
    <property type="entry name" value="Hpre_diP_synt_I"/>
</dbReference>
<dbReference type="AlphaFoldDB" id="A0A1H0AWF0"/>
<keyword evidence="3" id="KW-1185">Reference proteome</keyword>
<dbReference type="OrthoDB" id="9799095at2"/>
<feature type="transmembrane region" description="Helical" evidence="1">
    <location>
        <begin position="12"/>
        <end position="31"/>
    </location>
</feature>
<dbReference type="Proteomes" id="UP000199182">
    <property type="component" value="Unassembled WGS sequence"/>
</dbReference>
<dbReference type="PIRSF" id="PIRSF027391">
    <property type="entry name" value="Hpre_diP_synt_I"/>
    <property type="match status" value="1"/>
</dbReference>
<evidence type="ECO:0000313" key="2">
    <source>
        <dbReference type="EMBL" id="SDN37715.1"/>
    </source>
</evidence>
<gene>
    <name evidence="2" type="ORF">SAMN05192585_11765</name>
</gene>
<dbReference type="STRING" id="258515.SAMN05192585_11765"/>
<organism evidence="2 3">
    <name type="scientific">Acetanaerobacterium elongatum</name>
    <dbReference type="NCBI Taxonomy" id="258515"/>
    <lineage>
        <taxon>Bacteria</taxon>
        <taxon>Bacillati</taxon>
        <taxon>Bacillota</taxon>
        <taxon>Clostridia</taxon>
        <taxon>Eubacteriales</taxon>
        <taxon>Oscillospiraceae</taxon>
        <taxon>Acetanaerobacterium</taxon>
    </lineage>
</organism>
<dbReference type="RefSeq" id="WP_092640283.1">
    <property type="nucleotide sequence ID" value="NZ_FNID01000017.1"/>
</dbReference>
<feature type="transmembrane region" description="Helical" evidence="1">
    <location>
        <begin position="137"/>
        <end position="161"/>
    </location>
</feature>
<dbReference type="Pfam" id="PF07456">
    <property type="entry name" value="Hpre_diP_synt_I"/>
    <property type="match status" value="1"/>
</dbReference>
<protein>
    <submittedName>
        <fullName evidence="2">Heptaprenyl diphosphate synthase</fullName>
    </submittedName>
</protein>
<proteinExistence type="predicted"/>
<evidence type="ECO:0000313" key="3">
    <source>
        <dbReference type="Proteomes" id="UP000199182"/>
    </source>
</evidence>
<keyword evidence="1" id="KW-0812">Transmembrane</keyword>
<dbReference type="Gene3D" id="1.10.1760.20">
    <property type="match status" value="1"/>
</dbReference>
<keyword evidence="1" id="KW-1133">Transmembrane helix</keyword>
<evidence type="ECO:0000256" key="1">
    <source>
        <dbReference type="SAM" id="Phobius"/>
    </source>
</evidence>
<keyword evidence="1" id="KW-0472">Membrane</keyword>
<sequence>MKTNVSPAKRVAFLGLLFALSIVLAFLESLIPTTGLLPNGVKLGLSNIVTMYAVFFIGWKEAYGIAILKSLFVLLTRGAFAAVLSLSGGLLSVTVMLLLLLVKLNLSYIIISIFGSLTHNLAQICCVAMVLGGNAFYYTPVLIISGIVMGIVTGSILKVVLPALKRIHGKIGTEQADR</sequence>